<gene>
    <name evidence="4" type="ORF">ACFQZJ_13160</name>
</gene>
<dbReference type="Pfam" id="PF00144">
    <property type="entry name" value="Beta-lactamase"/>
    <property type="match status" value="1"/>
</dbReference>
<keyword evidence="4" id="KW-0378">Hydrolase</keyword>
<dbReference type="RefSeq" id="WP_379935145.1">
    <property type="nucleotide sequence ID" value="NZ_JBHTHY010000011.1"/>
</dbReference>
<dbReference type="PANTHER" id="PTHR46825:SF15">
    <property type="entry name" value="BETA-LACTAMASE-RELATED DOMAIN-CONTAINING PROTEIN"/>
    <property type="match status" value="1"/>
</dbReference>
<evidence type="ECO:0000259" key="2">
    <source>
        <dbReference type="Pfam" id="PF00144"/>
    </source>
</evidence>
<feature type="transmembrane region" description="Helical" evidence="1">
    <location>
        <begin position="12"/>
        <end position="34"/>
    </location>
</feature>
<dbReference type="Gene3D" id="3.40.710.10">
    <property type="entry name" value="DD-peptidase/beta-lactamase superfamily"/>
    <property type="match status" value="1"/>
</dbReference>
<keyword evidence="1" id="KW-1133">Transmembrane helix</keyword>
<keyword evidence="1" id="KW-0472">Membrane</keyword>
<dbReference type="PANTHER" id="PTHR46825">
    <property type="entry name" value="D-ALANYL-D-ALANINE-CARBOXYPEPTIDASE/ENDOPEPTIDASE AMPH"/>
    <property type="match status" value="1"/>
</dbReference>
<feature type="domain" description="Beta-lactamase-related" evidence="2">
    <location>
        <begin position="50"/>
        <end position="385"/>
    </location>
</feature>
<accession>A0ABW3B5S5</accession>
<protein>
    <submittedName>
        <fullName evidence="4">Serine hydrolase</fullName>
    </submittedName>
</protein>
<evidence type="ECO:0000313" key="5">
    <source>
        <dbReference type="Proteomes" id="UP001597012"/>
    </source>
</evidence>
<evidence type="ECO:0000256" key="1">
    <source>
        <dbReference type="SAM" id="Phobius"/>
    </source>
</evidence>
<keyword evidence="5" id="KW-1185">Reference proteome</keyword>
<feature type="domain" description="Peptidase S12 Pab87-related C-terminal" evidence="3">
    <location>
        <begin position="449"/>
        <end position="541"/>
    </location>
</feature>
<evidence type="ECO:0000259" key="3">
    <source>
        <dbReference type="Pfam" id="PF11954"/>
    </source>
</evidence>
<dbReference type="Proteomes" id="UP001597012">
    <property type="component" value="Unassembled WGS sequence"/>
</dbReference>
<comment type="caution">
    <text evidence="4">The sequence shown here is derived from an EMBL/GenBank/DDBJ whole genome shotgun (WGS) entry which is preliminary data.</text>
</comment>
<name>A0ABW3B5S5_9FLAO</name>
<sequence>MKYIERINRIKIISNYVNATSLTVLLILITNLGVNAQIKANQIDSIVNKAINTLDNTVGFAIGIVKDGQIVHVKGYGLNSIDSKKAVTADTPFGIASNSKAFTSAALAILVEQGKIKWEDKVIDFIPEFKMYNDYVTNNFNIQDLLTHRSGLGLGAGDLMLFPDGSNFTIDDVLTSFQYFKPTTPFRTKFDYDNLLYLVAGELTARVTGKSWEAFINEEILKPLGMEHSYSSYGKAFKNDEIAVAHSFDGKSLNAIQKPKHDLNANTKRKMNGAAGGIWASANDMCKWMLVQLNKGKYGPDLDKTLFSENQHQEMWRVHTPMNKQSDPRSPFKSHFSGYGLGWFLSDFNGFFKVEHSGLIAGMSSEVTLIPELELGIVVLNNSEGAGFLNGLMGFILLDEYLKLETGINWLEMAKGMQQGGQQMGDPDTEKVWIQVKSNKDIKIKKNNFIGIYKDAWFGKVEISDKDGELWFKSNKSPRLSGKMQFYDKNTFAIQWEYQDMKADALAIFSMGKDGKAQNIKMKGISRFIDFSFDFQDLDLNRVIQTPIID</sequence>
<dbReference type="InterPro" id="IPR012338">
    <property type="entry name" value="Beta-lactam/transpept-like"/>
</dbReference>
<dbReference type="Pfam" id="PF11954">
    <property type="entry name" value="DUF3471"/>
    <property type="match status" value="1"/>
</dbReference>
<dbReference type="Gene3D" id="2.40.128.600">
    <property type="match status" value="1"/>
</dbReference>
<keyword evidence="1" id="KW-0812">Transmembrane</keyword>
<dbReference type="InterPro" id="IPR021860">
    <property type="entry name" value="Peptidase_S12_Pab87-rel_C"/>
</dbReference>
<proteinExistence type="predicted"/>
<dbReference type="SUPFAM" id="SSF56601">
    <property type="entry name" value="beta-lactamase/transpeptidase-like"/>
    <property type="match status" value="1"/>
</dbReference>
<dbReference type="GO" id="GO:0016787">
    <property type="term" value="F:hydrolase activity"/>
    <property type="evidence" value="ECO:0007669"/>
    <property type="project" value="UniProtKB-KW"/>
</dbReference>
<dbReference type="EMBL" id="JBHTHY010000011">
    <property type="protein sequence ID" value="MFD0798415.1"/>
    <property type="molecule type" value="Genomic_DNA"/>
</dbReference>
<organism evidence="4 5">
    <name type="scientific">Maribacter chungangensis</name>
    <dbReference type="NCBI Taxonomy" id="1069117"/>
    <lineage>
        <taxon>Bacteria</taxon>
        <taxon>Pseudomonadati</taxon>
        <taxon>Bacteroidota</taxon>
        <taxon>Flavobacteriia</taxon>
        <taxon>Flavobacteriales</taxon>
        <taxon>Flavobacteriaceae</taxon>
        <taxon>Maribacter</taxon>
    </lineage>
</organism>
<reference evidence="5" key="1">
    <citation type="journal article" date="2019" name="Int. J. Syst. Evol. Microbiol.">
        <title>The Global Catalogue of Microorganisms (GCM) 10K type strain sequencing project: providing services to taxonomists for standard genome sequencing and annotation.</title>
        <authorList>
            <consortium name="The Broad Institute Genomics Platform"/>
            <consortium name="The Broad Institute Genome Sequencing Center for Infectious Disease"/>
            <person name="Wu L."/>
            <person name="Ma J."/>
        </authorList>
    </citation>
    <scope>NUCLEOTIDE SEQUENCE [LARGE SCALE GENOMIC DNA]</scope>
    <source>
        <strain evidence="5">CCUG 61948</strain>
    </source>
</reference>
<dbReference type="InterPro" id="IPR050491">
    <property type="entry name" value="AmpC-like"/>
</dbReference>
<dbReference type="InterPro" id="IPR001466">
    <property type="entry name" value="Beta-lactam-related"/>
</dbReference>
<evidence type="ECO:0000313" key="4">
    <source>
        <dbReference type="EMBL" id="MFD0798415.1"/>
    </source>
</evidence>